<accession>D1YXW2</accession>
<gene>
    <name evidence="2" type="ordered locus">MCP_1212</name>
</gene>
<reference evidence="2 3" key="1">
    <citation type="journal article" date="2007" name="Appl. Environ. Microbiol.">
        <title>Isolation of key methanogens for global methane emission from rice paddy fields: a novel isolate affiliated with the clone cluster rice cluster I.</title>
        <authorList>
            <person name="Sakai S."/>
            <person name="Imachi H."/>
            <person name="Sekiguchi Y."/>
            <person name="Ohashi A."/>
            <person name="Harada H."/>
            <person name="Kamagata Y."/>
        </authorList>
    </citation>
    <scope>NUCLEOTIDE SEQUENCE [LARGE SCALE GENOMIC DNA]</scope>
    <source>
        <strain evidence="3">DSM 17711 / JCM 13418 / NBRC 101707 / SANAE</strain>
    </source>
</reference>
<organism evidence="2 3">
    <name type="scientific">Methanocella paludicola (strain DSM 17711 / JCM 13418 / NBRC 101707 / SANAE)</name>
    <dbReference type="NCBI Taxonomy" id="304371"/>
    <lineage>
        <taxon>Archaea</taxon>
        <taxon>Methanobacteriati</taxon>
        <taxon>Methanobacteriota</taxon>
        <taxon>Stenosarchaea group</taxon>
        <taxon>Methanomicrobia</taxon>
        <taxon>Methanocellales</taxon>
        <taxon>Methanocellaceae</taxon>
        <taxon>Methanocella</taxon>
    </lineage>
</organism>
<protein>
    <submittedName>
        <fullName evidence="2">Uncharacterized protein</fullName>
    </submittedName>
</protein>
<reference evidence="2 3" key="2">
    <citation type="journal article" date="2008" name="Int. J. Syst. Evol. Microbiol.">
        <title>Methanocella paludicola gen. nov., sp. nov., a methane-producing archaeon, the first isolate of the lineage 'Rice Cluster I', and proposal of the new archaeal order Methanocellales ord. nov.</title>
        <authorList>
            <person name="Sakai S."/>
            <person name="Imachi H."/>
            <person name="Hanada S."/>
            <person name="Ohashi A."/>
            <person name="Harada H."/>
            <person name="Kamagata Y."/>
        </authorList>
    </citation>
    <scope>NUCLEOTIDE SEQUENCE [LARGE SCALE GENOMIC DNA]</scope>
    <source>
        <strain evidence="3">DSM 17711 / JCM 13418 / NBRC 101707 / SANAE</strain>
    </source>
</reference>
<evidence type="ECO:0000256" key="1">
    <source>
        <dbReference type="SAM" id="Phobius"/>
    </source>
</evidence>
<feature type="transmembrane region" description="Helical" evidence="1">
    <location>
        <begin position="12"/>
        <end position="41"/>
    </location>
</feature>
<dbReference type="STRING" id="304371.MCP_1212"/>
<keyword evidence="1" id="KW-0472">Membrane</keyword>
<dbReference type="Proteomes" id="UP000001882">
    <property type="component" value="Chromosome"/>
</dbReference>
<dbReference type="AlphaFoldDB" id="D1YXW2"/>
<evidence type="ECO:0000313" key="2">
    <source>
        <dbReference type="EMBL" id="BAI61284.1"/>
    </source>
</evidence>
<keyword evidence="3" id="KW-1185">Reference proteome</keyword>
<dbReference type="KEGG" id="mpd:MCP_1212"/>
<keyword evidence="1" id="KW-0812">Transmembrane</keyword>
<keyword evidence="1" id="KW-1133">Transmembrane helix</keyword>
<dbReference type="InParanoid" id="D1YXW2"/>
<sequence length="59" mass="6186">MASTEDMLKIIGLAFIGILGIFAVVVILSILCAGIAIFAYVSMPATPTVTITPIDFPFP</sequence>
<dbReference type="RefSeq" id="WP_012899963.1">
    <property type="nucleotide sequence ID" value="NC_013665.1"/>
</dbReference>
<reference evidence="3" key="3">
    <citation type="journal article" date="2011" name="PLoS ONE">
        <title>Genome sequence of a mesophilic hydrogenotrophic methanogen Methanocella paludicola, the first cultivated representative of the order Methanocellales.</title>
        <authorList>
            <person name="Sakai S."/>
            <person name="Takaki Y."/>
            <person name="Shimamura S."/>
            <person name="Sekine M."/>
            <person name="Tajima T."/>
            <person name="Kosugi H."/>
            <person name="Ichikawa N."/>
            <person name="Tasumi E."/>
            <person name="Hiraki A.T."/>
            <person name="Shimizu A."/>
            <person name="Kato Y."/>
            <person name="Nishiko R."/>
            <person name="Mori K."/>
            <person name="Fujita N."/>
            <person name="Imachi H."/>
            <person name="Takai K."/>
        </authorList>
    </citation>
    <scope>NUCLEOTIDE SEQUENCE [LARGE SCALE GENOMIC DNA]</scope>
    <source>
        <strain evidence="3">DSM 17711 / JCM 13418 / NBRC 101707 / SANAE</strain>
    </source>
</reference>
<dbReference type="EMBL" id="AP011532">
    <property type="protein sequence ID" value="BAI61284.1"/>
    <property type="molecule type" value="Genomic_DNA"/>
</dbReference>
<dbReference type="GeneID" id="8682974"/>
<name>D1YXW2_METPS</name>
<proteinExistence type="predicted"/>
<evidence type="ECO:0000313" key="3">
    <source>
        <dbReference type="Proteomes" id="UP000001882"/>
    </source>
</evidence>